<proteinExistence type="inferred from homology"/>
<evidence type="ECO:0000256" key="8">
    <source>
        <dbReference type="ARBA" id="ARBA00023136"/>
    </source>
</evidence>
<feature type="transmembrane region" description="Helical" evidence="9">
    <location>
        <begin position="254"/>
        <end position="274"/>
    </location>
</feature>
<name>A0A368DX02_9PROT</name>
<evidence type="ECO:0000256" key="1">
    <source>
        <dbReference type="ARBA" id="ARBA00004651"/>
    </source>
</evidence>
<comment type="similarity">
    <text evidence="2 9">Belongs to the binding-protein-dependent transport system permease family. CysTW subfamily.</text>
</comment>
<dbReference type="PANTHER" id="PTHR43470:SF5">
    <property type="entry name" value="PHOSPHATE TRANSPORT SYSTEM PERMEASE PROTEIN PSTA"/>
    <property type="match status" value="1"/>
</dbReference>
<reference evidence="11 12" key="1">
    <citation type="journal article" date="2018" name="Microbiome">
        <title>Fine metagenomic profile of the Mediterranean stratified and mixed water columns revealed by assembly and recruitment.</title>
        <authorList>
            <person name="Haro-Moreno J.M."/>
            <person name="Lopez-Perez M."/>
            <person name="De La Torre J.R."/>
            <person name="Picazo A."/>
            <person name="Camacho A."/>
            <person name="Rodriguez-Valera F."/>
        </authorList>
    </citation>
    <scope>NUCLEOTIDE SEQUENCE [LARGE SCALE GENOMIC DNA]</scope>
    <source>
        <strain evidence="11">MED-G55</strain>
    </source>
</reference>
<dbReference type="PANTHER" id="PTHR43470">
    <property type="entry name" value="PHOSPHATE TRANSPORT SYSTEM PERMEASE PROTEIN PSTA-RELATED"/>
    <property type="match status" value="1"/>
</dbReference>
<evidence type="ECO:0000256" key="6">
    <source>
        <dbReference type="ARBA" id="ARBA00022692"/>
    </source>
</evidence>
<accession>A0A368DX02</accession>
<evidence type="ECO:0000313" key="11">
    <source>
        <dbReference type="EMBL" id="RCL76388.1"/>
    </source>
</evidence>
<dbReference type="GO" id="GO:0005315">
    <property type="term" value="F:phosphate transmembrane transporter activity"/>
    <property type="evidence" value="ECO:0007669"/>
    <property type="project" value="InterPro"/>
</dbReference>
<feature type="transmembrane region" description="Helical" evidence="9">
    <location>
        <begin position="26"/>
        <end position="46"/>
    </location>
</feature>
<dbReference type="EMBL" id="QOQF01000021">
    <property type="protein sequence ID" value="RCL76388.1"/>
    <property type="molecule type" value="Genomic_DNA"/>
</dbReference>
<sequence length="427" mass="46534">MTDQATQTAQSKHLKKRYRAEKRFKFFGLAAICSAAGILLVLLGGLTQMSVPAFTHHYVTLDIAIPETIIQAEQVTDLAAMRKVNWRGMVRKTLRNEFPEVTDRRGKRAVGNLLSGGAGDALRDKVLNDSTIIGSTVAVALPLSDDVDLLLKGLIDRSLPEENRVISDRELTFIDHLEAADRIDRRIAWFLFTSGDSREAEMAGLRSAAVGTLLTMLVTLLFSFPLGVMAAIYLEEIAPKNRLTDLIEVNINNLAAVPSIVFGLLGLAVFINFFHLPRSAPLVGGMVLALMTLPTIIIATRAALAAVPPSIREAALGVGASPIQVIFHHVLPLAMPGILTGTIIGLAQAAGETAPLLMIGMMAFIVDTPMWIDDKATVLPAQIYMWANNPERAFQAKTAAGIICLMVFLLLMNALAIYLRKKYEKRW</sequence>
<dbReference type="GO" id="GO:0035435">
    <property type="term" value="P:phosphate ion transmembrane transport"/>
    <property type="evidence" value="ECO:0007669"/>
    <property type="project" value="InterPro"/>
</dbReference>
<feature type="transmembrane region" description="Helical" evidence="9">
    <location>
        <begin position="208"/>
        <end position="234"/>
    </location>
</feature>
<dbReference type="Pfam" id="PF00528">
    <property type="entry name" value="BPD_transp_1"/>
    <property type="match status" value="1"/>
</dbReference>
<keyword evidence="8 9" id="KW-0472">Membrane</keyword>
<dbReference type="NCBIfam" id="TIGR00974">
    <property type="entry name" value="3a0107s02c"/>
    <property type="match status" value="1"/>
</dbReference>
<evidence type="ECO:0000259" key="10">
    <source>
        <dbReference type="PROSITE" id="PS50928"/>
    </source>
</evidence>
<feature type="domain" description="ABC transmembrane type-1" evidence="10">
    <location>
        <begin position="209"/>
        <end position="415"/>
    </location>
</feature>
<keyword evidence="5 9" id="KW-1003">Cell membrane</keyword>
<comment type="caution">
    <text evidence="11">The sequence shown here is derived from an EMBL/GenBank/DDBJ whole genome shotgun (WGS) entry which is preliminary data.</text>
</comment>
<evidence type="ECO:0000256" key="5">
    <source>
        <dbReference type="ARBA" id="ARBA00022475"/>
    </source>
</evidence>
<dbReference type="GO" id="GO:0005886">
    <property type="term" value="C:plasma membrane"/>
    <property type="evidence" value="ECO:0007669"/>
    <property type="project" value="UniProtKB-SubCell"/>
</dbReference>
<dbReference type="Gene3D" id="1.10.3720.10">
    <property type="entry name" value="MetI-like"/>
    <property type="match status" value="1"/>
</dbReference>
<dbReference type="InterPro" id="IPR024573">
    <property type="entry name" value="DUF3333"/>
</dbReference>
<organism evidence="11 12">
    <name type="scientific">PS1 clade bacterium</name>
    <dbReference type="NCBI Taxonomy" id="2175152"/>
    <lineage>
        <taxon>Bacteria</taxon>
        <taxon>Pseudomonadati</taxon>
        <taxon>Pseudomonadota</taxon>
        <taxon>Alphaproteobacteria</taxon>
        <taxon>PS1 clade</taxon>
    </lineage>
</organism>
<evidence type="ECO:0000256" key="9">
    <source>
        <dbReference type="RuleBase" id="RU363043"/>
    </source>
</evidence>
<dbReference type="SUPFAM" id="SSF161098">
    <property type="entry name" value="MetI-like"/>
    <property type="match status" value="1"/>
</dbReference>
<protein>
    <recommendedName>
        <fullName evidence="3 9">Phosphate transport system permease protein PstA</fullName>
    </recommendedName>
</protein>
<dbReference type="Pfam" id="PF11812">
    <property type="entry name" value="DUF3333"/>
    <property type="match status" value="1"/>
</dbReference>
<dbReference type="AlphaFoldDB" id="A0A368DX02"/>
<evidence type="ECO:0000256" key="4">
    <source>
        <dbReference type="ARBA" id="ARBA00022448"/>
    </source>
</evidence>
<dbReference type="CDD" id="cd06261">
    <property type="entry name" value="TM_PBP2"/>
    <property type="match status" value="1"/>
</dbReference>
<feature type="transmembrane region" description="Helical" evidence="9">
    <location>
        <begin position="286"/>
        <end position="306"/>
    </location>
</feature>
<keyword evidence="4" id="KW-0813">Transport</keyword>
<dbReference type="InterPro" id="IPR035906">
    <property type="entry name" value="MetI-like_sf"/>
</dbReference>
<keyword evidence="7 9" id="KW-1133">Transmembrane helix</keyword>
<evidence type="ECO:0000256" key="7">
    <source>
        <dbReference type="ARBA" id="ARBA00022989"/>
    </source>
</evidence>
<gene>
    <name evidence="11" type="primary">pstA</name>
    <name evidence="11" type="ORF">DBW69_05300</name>
</gene>
<keyword evidence="6 9" id="KW-0812">Transmembrane</keyword>
<dbReference type="Proteomes" id="UP000252132">
    <property type="component" value="Unassembled WGS sequence"/>
</dbReference>
<comment type="subcellular location">
    <subcellularLocation>
        <location evidence="9">Cell inner membrane</location>
        <topology evidence="9">Multi-pass membrane protein</topology>
    </subcellularLocation>
    <subcellularLocation>
        <location evidence="1">Cell membrane</location>
        <topology evidence="1">Multi-pass membrane protein</topology>
    </subcellularLocation>
</comment>
<evidence type="ECO:0000313" key="12">
    <source>
        <dbReference type="Proteomes" id="UP000252132"/>
    </source>
</evidence>
<feature type="transmembrane region" description="Helical" evidence="9">
    <location>
        <begin position="326"/>
        <end position="347"/>
    </location>
</feature>
<evidence type="ECO:0000256" key="2">
    <source>
        <dbReference type="ARBA" id="ARBA00007069"/>
    </source>
</evidence>
<dbReference type="InterPro" id="IPR000515">
    <property type="entry name" value="MetI-like"/>
</dbReference>
<dbReference type="InterPro" id="IPR005672">
    <property type="entry name" value="Phosphate_PstA"/>
</dbReference>
<feature type="transmembrane region" description="Helical" evidence="9">
    <location>
        <begin position="399"/>
        <end position="419"/>
    </location>
</feature>
<dbReference type="PROSITE" id="PS50928">
    <property type="entry name" value="ABC_TM1"/>
    <property type="match status" value="1"/>
</dbReference>
<evidence type="ECO:0000256" key="3">
    <source>
        <dbReference type="ARBA" id="ARBA00016864"/>
    </source>
</evidence>